<evidence type="ECO:0000313" key="2">
    <source>
        <dbReference type="EMBL" id="KAJ8890995.1"/>
    </source>
</evidence>
<protein>
    <recommendedName>
        <fullName evidence="4">Transposase</fullName>
    </recommendedName>
</protein>
<dbReference type="Proteomes" id="UP001159363">
    <property type="component" value="Chromosome 3"/>
</dbReference>
<feature type="region of interest" description="Disordered" evidence="1">
    <location>
        <begin position="235"/>
        <end position="312"/>
    </location>
</feature>
<feature type="region of interest" description="Disordered" evidence="1">
    <location>
        <begin position="420"/>
        <end position="452"/>
    </location>
</feature>
<comment type="caution">
    <text evidence="2">The sequence shown here is derived from an EMBL/GenBank/DDBJ whole genome shotgun (WGS) entry which is preliminary data.</text>
</comment>
<dbReference type="EMBL" id="JARBHB010000003">
    <property type="protein sequence ID" value="KAJ8890995.1"/>
    <property type="molecule type" value="Genomic_DNA"/>
</dbReference>
<reference evidence="2 3" key="1">
    <citation type="submission" date="2023-02" db="EMBL/GenBank/DDBJ databases">
        <title>LHISI_Scaffold_Assembly.</title>
        <authorList>
            <person name="Stuart O.P."/>
            <person name="Cleave R."/>
            <person name="Magrath M.J.L."/>
            <person name="Mikheyev A.S."/>
        </authorList>
    </citation>
    <scope>NUCLEOTIDE SEQUENCE [LARGE SCALE GENOMIC DNA]</scope>
    <source>
        <strain evidence="2">Daus_M_001</strain>
        <tissue evidence="2">Leg muscle</tissue>
    </source>
</reference>
<name>A0ABQ9I409_9NEOP</name>
<feature type="compositionally biased region" description="Basic and acidic residues" evidence="1">
    <location>
        <begin position="245"/>
        <end position="275"/>
    </location>
</feature>
<feature type="compositionally biased region" description="Basic and acidic residues" evidence="1">
    <location>
        <begin position="767"/>
        <end position="776"/>
    </location>
</feature>
<feature type="region of interest" description="Disordered" evidence="1">
    <location>
        <begin position="893"/>
        <end position="937"/>
    </location>
</feature>
<sequence>MLPTLWRFYGMDPYYLQDDHARCHVSKATMQWYANNNVRRLYWPAQSPDLNSIELWDELYHRVRGRQARPKPIAQLMEWLQEGWRRIPVDVLQTLTTLYGSLSLMRVLLNAYCSASLPFNPPAEASEGVCEGQASSLWGAPKFTKACRRYQKVKFFQMDIGIYQVGPQRPSGYSDPKWGRSGIVAKATPSGDALDQWLERSQSDPKWGRSGSVPRAIPSGDAVDQWLEHWISGEEGERRGRKRKEGKEEKGGEGRERRGRKREEGKEKRGGEGKERRGRKRKEGKEKKGGEGKERRGIKRKEGNKEKGSDTRYLPVKLCMQVMGGNQSHNRTMGEGIAMGRPQARGAEGEKPGETSAAVNLVRAQSAYSSRPEKTLECTMFPSCKAGNATFPKSAMTEMSEEIWVALDIEVLRADDGEAREIPEKNPGTRGNVRHDSRMRKNRERTHRDSNPVRPCEYYAEQGYKVYNLQYDPQQFNQETIAFKSQNFDVHWSSSSFLFYQTHRAILNLFITVNAVVAVLYSMDILCNDEEVKLQSNTEALCWTSMLGETSCYPSKKHSGYHSSESGLVSVQEIVNVSFNIPLRKLTASAKSPSPADCVYGEKIRTITCTMPQSITARAHEMILPLRNYTRVVKRCAVKFPPRAKHCQEPCQHSETMANRKQTAWPNPSRKVYHCATYRIFTGELSSISGGVAPRFSHVAILPDDAAGREGFLGISHLPCTSFRRCSILTSLHLHRLSKPRRQEPLNSLHSLISYLANKHIDTDDGLSREKVDSAHAEATGRPATRAQRDGDAVTGLPRILHCRLPAPHTFLFRLLHIRWQGFCRSVSGNLTYTKQSAVYKIVYQLTHERTKVNLKLAILSALATHIRQISHACVCYVHGIKPRNMLNIRRRASKQGERKEGGARTEGGARSPDLPRNNRLQSAGGRQQFATGAYEK</sequence>
<feature type="region of interest" description="Disordered" evidence="1">
    <location>
        <begin position="767"/>
        <end position="791"/>
    </location>
</feature>
<feature type="compositionally biased region" description="Basic and acidic residues" evidence="1">
    <location>
        <begin position="895"/>
        <end position="904"/>
    </location>
</feature>
<feature type="compositionally biased region" description="Polar residues" evidence="1">
    <location>
        <begin position="919"/>
        <end position="931"/>
    </location>
</feature>
<gene>
    <name evidence="2" type="ORF">PR048_010504</name>
</gene>
<keyword evidence="3" id="KW-1185">Reference proteome</keyword>
<evidence type="ECO:0008006" key="4">
    <source>
        <dbReference type="Google" id="ProtNLM"/>
    </source>
</evidence>
<evidence type="ECO:0000256" key="1">
    <source>
        <dbReference type="SAM" id="MobiDB-lite"/>
    </source>
</evidence>
<accession>A0ABQ9I409</accession>
<organism evidence="2 3">
    <name type="scientific">Dryococelus australis</name>
    <dbReference type="NCBI Taxonomy" id="614101"/>
    <lineage>
        <taxon>Eukaryota</taxon>
        <taxon>Metazoa</taxon>
        <taxon>Ecdysozoa</taxon>
        <taxon>Arthropoda</taxon>
        <taxon>Hexapoda</taxon>
        <taxon>Insecta</taxon>
        <taxon>Pterygota</taxon>
        <taxon>Neoptera</taxon>
        <taxon>Polyneoptera</taxon>
        <taxon>Phasmatodea</taxon>
        <taxon>Verophasmatodea</taxon>
        <taxon>Anareolatae</taxon>
        <taxon>Phasmatidae</taxon>
        <taxon>Eurycanthinae</taxon>
        <taxon>Dryococelus</taxon>
    </lineage>
</organism>
<feature type="compositionally biased region" description="Basic and acidic residues" evidence="1">
    <location>
        <begin position="283"/>
        <end position="310"/>
    </location>
</feature>
<dbReference type="InterPro" id="IPR036397">
    <property type="entry name" value="RNaseH_sf"/>
</dbReference>
<feature type="region of interest" description="Disordered" evidence="1">
    <location>
        <begin position="200"/>
        <end position="221"/>
    </location>
</feature>
<proteinExistence type="predicted"/>
<evidence type="ECO:0000313" key="3">
    <source>
        <dbReference type="Proteomes" id="UP001159363"/>
    </source>
</evidence>
<dbReference type="Gene3D" id="3.30.420.10">
    <property type="entry name" value="Ribonuclease H-like superfamily/Ribonuclease H"/>
    <property type="match status" value="1"/>
</dbReference>